<dbReference type="InterPro" id="IPR037004">
    <property type="entry name" value="Exonuc_VII_ssu_sf"/>
</dbReference>
<dbReference type="GO" id="GO:0009318">
    <property type="term" value="C:exodeoxyribonuclease VII complex"/>
    <property type="evidence" value="ECO:0007669"/>
    <property type="project" value="UniProtKB-UniRule"/>
</dbReference>
<dbReference type="RefSeq" id="WP_043389001.1">
    <property type="nucleotide sequence ID" value="NZ_JPMI01000006.1"/>
</dbReference>
<dbReference type="Pfam" id="PF02609">
    <property type="entry name" value="Exonuc_VII_S"/>
    <property type="match status" value="1"/>
</dbReference>
<sequence length="118" mass="12543">MAKDSKGKAAEEVPEQYGDVVQRLEDVVARLEGGTLTLEESLKSFEEGIKLVRRGEQLLNAAEKRIEELLNEDGRDAVVPLQAGVKPPALPSTPAPAPSRGSSGAARSAPPPEDDVPF</sequence>
<keyword evidence="5 6" id="KW-0269">Exonuclease</keyword>
<dbReference type="NCBIfam" id="TIGR01280">
    <property type="entry name" value="xseB"/>
    <property type="match status" value="1"/>
</dbReference>
<dbReference type="Proteomes" id="UP000028547">
    <property type="component" value="Unassembled WGS sequence"/>
</dbReference>
<comment type="function">
    <text evidence="6">Bidirectionally degrades single-stranded DNA into large acid-insoluble oligonucleotides, which are then degraded further into small acid-soluble oligonucleotides.</text>
</comment>
<feature type="region of interest" description="Disordered" evidence="7">
    <location>
        <begin position="82"/>
        <end position="118"/>
    </location>
</feature>
<evidence type="ECO:0000256" key="3">
    <source>
        <dbReference type="ARBA" id="ARBA00022722"/>
    </source>
</evidence>
<comment type="similarity">
    <text evidence="1 6">Belongs to the XseB family.</text>
</comment>
<dbReference type="GO" id="GO:0006308">
    <property type="term" value="P:DNA catabolic process"/>
    <property type="evidence" value="ECO:0007669"/>
    <property type="project" value="UniProtKB-UniRule"/>
</dbReference>
<evidence type="ECO:0000313" key="8">
    <source>
        <dbReference type="EMBL" id="KFA94609.1"/>
    </source>
</evidence>
<dbReference type="PANTHER" id="PTHR34137">
    <property type="entry name" value="EXODEOXYRIBONUCLEASE 7 SMALL SUBUNIT"/>
    <property type="match status" value="1"/>
</dbReference>
<keyword evidence="2 6" id="KW-0963">Cytoplasm</keyword>
<protein>
    <recommendedName>
        <fullName evidence="6">Exodeoxyribonuclease 7 small subunit</fullName>
        <ecNumber evidence="6">3.1.11.6</ecNumber>
    </recommendedName>
    <alternativeName>
        <fullName evidence="6">Exodeoxyribonuclease VII small subunit</fullName>
        <shortName evidence="6">Exonuclease VII small subunit</shortName>
    </alternativeName>
</protein>
<reference evidence="8 9" key="1">
    <citation type="submission" date="2014-07" db="EMBL/GenBank/DDBJ databases">
        <title>Draft Genome Sequence of Gephyronic Acid Producer, Cystobacter violaceus Strain Cb vi76.</title>
        <authorList>
            <person name="Stevens D.C."/>
            <person name="Young J."/>
            <person name="Carmichael R."/>
            <person name="Tan J."/>
            <person name="Taylor R.E."/>
        </authorList>
    </citation>
    <scope>NUCLEOTIDE SEQUENCE [LARGE SCALE GENOMIC DNA]</scope>
    <source>
        <strain evidence="8 9">Cb vi76</strain>
    </source>
</reference>
<evidence type="ECO:0000256" key="5">
    <source>
        <dbReference type="ARBA" id="ARBA00022839"/>
    </source>
</evidence>
<dbReference type="HAMAP" id="MF_00337">
    <property type="entry name" value="Exonuc_7_S"/>
    <property type="match status" value="1"/>
</dbReference>
<keyword evidence="4 6" id="KW-0378">Hydrolase</keyword>
<evidence type="ECO:0000256" key="2">
    <source>
        <dbReference type="ARBA" id="ARBA00022490"/>
    </source>
</evidence>
<evidence type="ECO:0000256" key="7">
    <source>
        <dbReference type="SAM" id="MobiDB-lite"/>
    </source>
</evidence>
<gene>
    <name evidence="6" type="primary">xseB</name>
    <name evidence="8" type="ORF">Q664_01500</name>
</gene>
<feature type="compositionally biased region" description="Low complexity" evidence="7">
    <location>
        <begin position="98"/>
        <end position="108"/>
    </location>
</feature>
<dbReference type="Gene3D" id="1.10.287.1040">
    <property type="entry name" value="Exonuclease VII, small subunit"/>
    <property type="match status" value="1"/>
</dbReference>
<dbReference type="SUPFAM" id="SSF116842">
    <property type="entry name" value="XseB-like"/>
    <property type="match status" value="1"/>
</dbReference>
<dbReference type="EMBL" id="JPMI01000006">
    <property type="protein sequence ID" value="KFA94609.1"/>
    <property type="molecule type" value="Genomic_DNA"/>
</dbReference>
<dbReference type="InterPro" id="IPR003761">
    <property type="entry name" value="Exonuc_VII_S"/>
</dbReference>
<dbReference type="GO" id="GO:0008855">
    <property type="term" value="F:exodeoxyribonuclease VII activity"/>
    <property type="evidence" value="ECO:0007669"/>
    <property type="project" value="UniProtKB-UniRule"/>
</dbReference>
<comment type="subunit">
    <text evidence="6">Heterooligomer composed of large and small subunits.</text>
</comment>
<comment type="catalytic activity">
    <reaction evidence="6">
        <text>Exonucleolytic cleavage in either 5'- to 3'- or 3'- to 5'-direction to yield nucleoside 5'-phosphates.</text>
        <dbReference type="EC" id="3.1.11.6"/>
    </reaction>
</comment>
<evidence type="ECO:0000256" key="1">
    <source>
        <dbReference type="ARBA" id="ARBA00009998"/>
    </source>
</evidence>
<feature type="compositionally biased region" description="Pro residues" evidence="7">
    <location>
        <begin position="88"/>
        <end position="97"/>
    </location>
</feature>
<dbReference type="GO" id="GO:0005829">
    <property type="term" value="C:cytosol"/>
    <property type="evidence" value="ECO:0007669"/>
    <property type="project" value="TreeGrafter"/>
</dbReference>
<name>A0A084T1M4_9BACT</name>
<organism evidence="8 9">
    <name type="scientific">Archangium violaceum Cb vi76</name>
    <dbReference type="NCBI Taxonomy" id="1406225"/>
    <lineage>
        <taxon>Bacteria</taxon>
        <taxon>Pseudomonadati</taxon>
        <taxon>Myxococcota</taxon>
        <taxon>Myxococcia</taxon>
        <taxon>Myxococcales</taxon>
        <taxon>Cystobacterineae</taxon>
        <taxon>Archangiaceae</taxon>
        <taxon>Archangium</taxon>
    </lineage>
</organism>
<evidence type="ECO:0000313" key="9">
    <source>
        <dbReference type="Proteomes" id="UP000028547"/>
    </source>
</evidence>
<accession>A0A084T1M4</accession>
<dbReference type="AlphaFoldDB" id="A0A084T1M4"/>
<comment type="caution">
    <text evidence="8">The sequence shown here is derived from an EMBL/GenBank/DDBJ whole genome shotgun (WGS) entry which is preliminary data.</text>
</comment>
<proteinExistence type="inferred from homology"/>
<evidence type="ECO:0000256" key="6">
    <source>
        <dbReference type="HAMAP-Rule" id="MF_00337"/>
    </source>
</evidence>
<keyword evidence="3 6" id="KW-0540">Nuclease</keyword>
<dbReference type="PANTHER" id="PTHR34137:SF1">
    <property type="entry name" value="EXODEOXYRIBONUCLEASE 7 SMALL SUBUNIT"/>
    <property type="match status" value="1"/>
</dbReference>
<evidence type="ECO:0000256" key="4">
    <source>
        <dbReference type="ARBA" id="ARBA00022801"/>
    </source>
</evidence>
<dbReference type="EC" id="3.1.11.6" evidence="6"/>
<comment type="subcellular location">
    <subcellularLocation>
        <location evidence="6">Cytoplasm</location>
    </subcellularLocation>
</comment>